<dbReference type="Proteomes" id="UP000035009">
    <property type="component" value="Unassembled WGS sequence"/>
</dbReference>
<dbReference type="InterPro" id="IPR000305">
    <property type="entry name" value="GIY-YIG_endonuc"/>
</dbReference>
<evidence type="ECO:0000256" key="2">
    <source>
        <dbReference type="SAM" id="MobiDB-lite"/>
    </source>
</evidence>
<evidence type="ECO:0000259" key="3">
    <source>
        <dbReference type="PROSITE" id="PS50164"/>
    </source>
</evidence>
<accession>M3VA24</accession>
<reference evidence="4 5" key="1">
    <citation type="submission" date="2013-02" db="EMBL/GenBank/DDBJ databases">
        <title>Whole genome shotgun sequence of Gordonia malaquae NBRC 108250.</title>
        <authorList>
            <person name="Yoshida I."/>
            <person name="Hosoyama A."/>
            <person name="Tsuchikane K."/>
            <person name="Ando Y."/>
            <person name="Baba S."/>
            <person name="Ohji S."/>
            <person name="Hamada M."/>
            <person name="Tamura T."/>
            <person name="Yamazoe A."/>
            <person name="Yamazaki S."/>
            <person name="Fujita N."/>
        </authorList>
    </citation>
    <scope>NUCLEOTIDE SEQUENCE [LARGE SCALE GENOMIC DNA]</scope>
    <source>
        <strain evidence="4 5">NBRC 108250</strain>
    </source>
</reference>
<dbReference type="SUPFAM" id="SSF82771">
    <property type="entry name" value="GIY-YIG endonuclease"/>
    <property type="match status" value="1"/>
</dbReference>
<dbReference type="STRING" id="410332.SAMN04488550_2445"/>
<comment type="caution">
    <text evidence="4">The sequence shown here is derived from an EMBL/GenBank/DDBJ whole genome shotgun (WGS) entry which is preliminary data.</text>
</comment>
<evidence type="ECO:0000313" key="5">
    <source>
        <dbReference type="Proteomes" id="UP000035009"/>
    </source>
</evidence>
<dbReference type="Gene3D" id="3.40.1440.10">
    <property type="entry name" value="GIY-YIG endonuclease"/>
    <property type="match status" value="1"/>
</dbReference>
<dbReference type="eggNOG" id="COG2827">
    <property type="taxonomic scope" value="Bacteria"/>
</dbReference>
<evidence type="ECO:0000313" key="4">
    <source>
        <dbReference type="EMBL" id="GAC78463.1"/>
    </source>
</evidence>
<dbReference type="EMBL" id="BAOP01000003">
    <property type="protein sequence ID" value="GAC78463.1"/>
    <property type="molecule type" value="Genomic_DNA"/>
</dbReference>
<dbReference type="PANTHER" id="PTHR34477:SF1">
    <property type="entry name" value="UPF0213 PROTEIN YHBQ"/>
    <property type="match status" value="1"/>
</dbReference>
<dbReference type="PANTHER" id="PTHR34477">
    <property type="entry name" value="UPF0213 PROTEIN YHBQ"/>
    <property type="match status" value="1"/>
</dbReference>
<organism evidence="4 5">
    <name type="scientific">Gordonia malaquae NBRC 108250</name>
    <dbReference type="NCBI Taxonomy" id="1223542"/>
    <lineage>
        <taxon>Bacteria</taxon>
        <taxon>Bacillati</taxon>
        <taxon>Actinomycetota</taxon>
        <taxon>Actinomycetes</taxon>
        <taxon>Mycobacteriales</taxon>
        <taxon>Gordoniaceae</taxon>
        <taxon>Gordonia</taxon>
    </lineage>
</organism>
<dbReference type="PROSITE" id="PS50164">
    <property type="entry name" value="GIY_YIG"/>
    <property type="match status" value="1"/>
</dbReference>
<evidence type="ECO:0000256" key="1">
    <source>
        <dbReference type="ARBA" id="ARBA00007435"/>
    </source>
</evidence>
<sequence>MTCAESVDVPVDNVLVRSKQAVDAVGMAGYLYMLECADGSFYVGSTRNMFERLRQHRAGEGAAYTSRRLPVRLVYVAEFPTVAEAFAREKQVQGWGRSKRVALARGDFDQLHMLSQRGQRGAVPDDAPLPSITMFDE</sequence>
<dbReference type="InterPro" id="IPR050190">
    <property type="entry name" value="UPF0213_domain"/>
</dbReference>
<dbReference type="InterPro" id="IPR035901">
    <property type="entry name" value="GIY-YIG_endonuc_sf"/>
</dbReference>
<keyword evidence="5" id="KW-1185">Reference proteome</keyword>
<name>M3VA24_GORML</name>
<feature type="region of interest" description="Disordered" evidence="2">
    <location>
        <begin position="116"/>
        <end position="137"/>
    </location>
</feature>
<comment type="similarity">
    <text evidence="1">Belongs to the UPF0213 family.</text>
</comment>
<protein>
    <recommendedName>
        <fullName evidence="3">GIY-YIG domain-containing protein</fullName>
    </recommendedName>
</protein>
<dbReference type="Pfam" id="PF01541">
    <property type="entry name" value="GIY-YIG"/>
    <property type="match status" value="1"/>
</dbReference>
<gene>
    <name evidence="4" type="ORF">GM1_003_02020</name>
</gene>
<dbReference type="CDD" id="cd10456">
    <property type="entry name" value="GIY-YIG_UPF0213"/>
    <property type="match status" value="1"/>
</dbReference>
<feature type="domain" description="GIY-YIG" evidence="3">
    <location>
        <begin position="27"/>
        <end position="102"/>
    </location>
</feature>
<dbReference type="AlphaFoldDB" id="M3VA24"/>
<proteinExistence type="inferred from homology"/>